<dbReference type="Pfam" id="PF00069">
    <property type="entry name" value="Pkinase"/>
    <property type="match status" value="1"/>
</dbReference>
<proteinExistence type="predicted"/>
<evidence type="ECO:0000256" key="2">
    <source>
        <dbReference type="ARBA" id="ARBA00022840"/>
    </source>
</evidence>
<accession>A0AAD1XD60</accession>
<gene>
    <name evidence="4" type="ORF">ECRASSUSDP1_LOCUS7492</name>
</gene>
<evidence type="ECO:0000256" key="1">
    <source>
        <dbReference type="ARBA" id="ARBA00022741"/>
    </source>
</evidence>
<dbReference type="AlphaFoldDB" id="A0AAD1XD60"/>
<dbReference type="PROSITE" id="PS50011">
    <property type="entry name" value="PROTEIN_KINASE_DOM"/>
    <property type="match status" value="1"/>
</dbReference>
<sequence>MKKYKSQRNSTKGIENFMENVDLDSLNSSLSSEGCFEQYLEERGIILKDSENGVMMEYISKSGSLSESTARYFFKQLIKAIIIKNKTEETHREIKPEEIILDSEFNLKLAYHNFTSKKECGYKINNALSYKAPEVLAGVEYEPKQVDLFSAAVFLFMMVTQRLPFIKAEPDDKYYSFIIIKDFNGFWAYHTLQCPEIVHLSEEFKDLFCKMVVVNGNERLKIKKVRKHAWYKQELPKHQEILEIFICRNLVIEGDLNADDVPEETRITNIQKSEKSDIESSPGETKEILEAMKNMPTKYTPYYDCDDGDSLMHEVIEFAKLKKYSSKICEEYFRVIFQIKKDSKLTIIQANTLKIPNHEKRCIECICIEGDEDVFLEAFECLDLHIFRNRHAIETPVS</sequence>
<reference evidence="4" key="1">
    <citation type="submission" date="2023-07" db="EMBL/GenBank/DDBJ databases">
        <authorList>
            <consortium name="AG Swart"/>
            <person name="Singh M."/>
            <person name="Singh A."/>
            <person name="Seah K."/>
            <person name="Emmerich C."/>
        </authorList>
    </citation>
    <scope>NUCLEOTIDE SEQUENCE</scope>
    <source>
        <strain evidence="4">DP1</strain>
    </source>
</reference>
<evidence type="ECO:0000313" key="5">
    <source>
        <dbReference type="Proteomes" id="UP001295684"/>
    </source>
</evidence>
<dbReference type="GO" id="GO:0035556">
    <property type="term" value="P:intracellular signal transduction"/>
    <property type="evidence" value="ECO:0007669"/>
    <property type="project" value="TreeGrafter"/>
</dbReference>
<comment type="caution">
    <text evidence="4">The sequence shown here is derived from an EMBL/GenBank/DDBJ whole genome shotgun (WGS) entry which is preliminary data.</text>
</comment>
<keyword evidence="5" id="KW-1185">Reference proteome</keyword>
<protein>
    <recommendedName>
        <fullName evidence="3">Protein kinase domain-containing protein</fullName>
    </recommendedName>
</protein>
<organism evidence="4 5">
    <name type="scientific">Euplotes crassus</name>
    <dbReference type="NCBI Taxonomy" id="5936"/>
    <lineage>
        <taxon>Eukaryota</taxon>
        <taxon>Sar</taxon>
        <taxon>Alveolata</taxon>
        <taxon>Ciliophora</taxon>
        <taxon>Intramacronucleata</taxon>
        <taxon>Spirotrichea</taxon>
        <taxon>Hypotrichia</taxon>
        <taxon>Euplotida</taxon>
        <taxon>Euplotidae</taxon>
        <taxon>Moneuplotes</taxon>
    </lineage>
</organism>
<dbReference type="GO" id="GO:0005737">
    <property type="term" value="C:cytoplasm"/>
    <property type="evidence" value="ECO:0007669"/>
    <property type="project" value="TreeGrafter"/>
</dbReference>
<dbReference type="SUPFAM" id="SSF56112">
    <property type="entry name" value="Protein kinase-like (PK-like)"/>
    <property type="match status" value="1"/>
</dbReference>
<name>A0AAD1XD60_EUPCR</name>
<feature type="domain" description="Protein kinase" evidence="3">
    <location>
        <begin position="1"/>
        <end position="231"/>
    </location>
</feature>
<dbReference type="PANTHER" id="PTHR24346:SF30">
    <property type="entry name" value="MATERNAL EMBRYONIC LEUCINE ZIPPER KINASE"/>
    <property type="match status" value="1"/>
</dbReference>
<keyword evidence="2" id="KW-0067">ATP-binding</keyword>
<dbReference type="GO" id="GO:0005524">
    <property type="term" value="F:ATP binding"/>
    <property type="evidence" value="ECO:0007669"/>
    <property type="project" value="UniProtKB-KW"/>
</dbReference>
<dbReference type="PANTHER" id="PTHR24346">
    <property type="entry name" value="MAP/MICROTUBULE AFFINITY-REGULATING KINASE"/>
    <property type="match status" value="1"/>
</dbReference>
<dbReference type="GO" id="GO:0004674">
    <property type="term" value="F:protein serine/threonine kinase activity"/>
    <property type="evidence" value="ECO:0007669"/>
    <property type="project" value="TreeGrafter"/>
</dbReference>
<dbReference type="Gene3D" id="1.10.510.10">
    <property type="entry name" value="Transferase(Phosphotransferase) domain 1"/>
    <property type="match status" value="1"/>
</dbReference>
<evidence type="ECO:0000259" key="3">
    <source>
        <dbReference type="PROSITE" id="PS50011"/>
    </source>
</evidence>
<dbReference type="SMART" id="SM00220">
    <property type="entry name" value="S_TKc"/>
    <property type="match status" value="1"/>
</dbReference>
<keyword evidence="1" id="KW-0547">Nucleotide-binding</keyword>
<dbReference type="EMBL" id="CAMPGE010007301">
    <property type="protein sequence ID" value="CAI2366221.1"/>
    <property type="molecule type" value="Genomic_DNA"/>
</dbReference>
<dbReference type="InterPro" id="IPR000719">
    <property type="entry name" value="Prot_kinase_dom"/>
</dbReference>
<dbReference type="InterPro" id="IPR011009">
    <property type="entry name" value="Kinase-like_dom_sf"/>
</dbReference>
<evidence type="ECO:0000313" key="4">
    <source>
        <dbReference type="EMBL" id="CAI2366221.1"/>
    </source>
</evidence>
<dbReference type="Proteomes" id="UP001295684">
    <property type="component" value="Unassembled WGS sequence"/>
</dbReference>